<proteinExistence type="predicted"/>
<evidence type="ECO:0000313" key="2">
    <source>
        <dbReference type="EMBL" id="MBO8480857.1"/>
    </source>
</evidence>
<dbReference type="AlphaFoldDB" id="A0A9D9NPB8"/>
<dbReference type="Pfam" id="PF13538">
    <property type="entry name" value="UvrD_C_2"/>
    <property type="match status" value="1"/>
</dbReference>
<dbReference type="InterPro" id="IPR027785">
    <property type="entry name" value="UvrD-like_helicase_C"/>
</dbReference>
<dbReference type="EMBL" id="JADILW010000107">
    <property type="protein sequence ID" value="MBO8480857.1"/>
    <property type="molecule type" value="Genomic_DNA"/>
</dbReference>
<protein>
    <submittedName>
        <fullName evidence="2">AAA family ATPase</fullName>
    </submittedName>
</protein>
<organism evidence="2 3">
    <name type="scientific">Candidatus Cryptobacteroides avistercoris</name>
    <dbReference type="NCBI Taxonomy" id="2840758"/>
    <lineage>
        <taxon>Bacteria</taxon>
        <taxon>Pseudomonadati</taxon>
        <taxon>Bacteroidota</taxon>
        <taxon>Bacteroidia</taxon>
        <taxon>Bacteroidales</taxon>
        <taxon>Candidatus Cryptobacteroides</taxon>
    </lineage>
</organism>
<dbReference type="Proteomes" id="UP000823769">
    <property type="component" value="Unassembled WGS sequence"/>
</dbReference>
<evidence type="ECO:0000313" key="3">
    <source>
        <dbReference type="Proteomes" id="UP000823769"/>
    </source>
</evidence>
<evidence type="ECO:0000259" key="1">
    <source>
        <dbReference type="Pfam" id="PF13538"/>
    </source>
</evidence>
<sequence length="485" mass="53420">MDRAGFLYGRFLERFGYEPTPCQDALFRSLADFVTCDDADILVVNGYAGTGKTTAVAAAVGVLREMGAPSVLLAPTGRSAKVLSSVSGRPASTIHKHIYRQRSVSAEGCGSFSLAPNKARDTLFVVDEVSLIGADGTDASSCRGSAVFGTGNLLEDLVTYVRNGADCRMVLLGDAAQLPPVGLDSSPALSHEVMDAFGGVRWCSLTSVVRQAAESGILRNATALRERLSRMQEYGEEGSIRLETAADVVRISGGELIDALGDSYDRYGQDGTVVLCRSNKRAIRYNMGIRGRVQYKEEELVRGDRLMIVRNCYQFLDDVPELDYIANGDIAKLVRIGGYEERYGLHFADALLSFPDYGDVEIGAKVCLDTLQSESASLTREQQNMLYEGVWADYSDRGTRKKIWEGVREDVFYNALQLKYADAITCHKAQGGQWDCVFIDCPFWLPEQGADDLKWLYTALTRAVEKVYLVNFPDRFFGETENNEI</sequence>
<dbReference type="Pfam" id="PF13604">
    <property type="entry name" value="AAA_30"/>
    <property type="match status" value="1"/>
</dbReference>
<dbReference type="Gene3D" id="3.40.50.300">
    <property type="entry name" value="P-loop containing nucleotide triphosphate hydrolases"/>
    <property type="match status" value="2"/>
</dbReference>
<reference evidence="2" key="2">
    <citation type="journal article" date="2021" name="PeerJ">
        <title>Extensive microbial diversity within the chicken gut microbiome revealed by metagenomics and culture.</title>
        <authorList>
            <person name="Gilroy R."/>
            <person name="Ravi A."/>
            <person name="Getino M."/>
            <person name="Pursley I."/>
            <person name="Horton D.L."/>
            <person name="Alikhan N.F."/>
            <person name="Baker D."/>
            <person name="Gharbi K."/>
            <person name="Hall N."/>
            <person name="Watson M."/>
            <person name="Adriaenssens E.M."/>
            <person name="Foster-Nyarko E."/>
            <person name="Jarju S."/>
            <person name="Secka A."/>
            <person name="Antonio M."/>
            <person name="Oren A."/>
            <person name="Chaudhuri R.R."/>
            <person name="La Ragione R."/>
            <person name="Hildebrand F."/>
            <person name="Pallen M.J."/>
        </authorList>
    </citation>
    <scope>NUCLEOTIDE SEQUENCE</scope>
    <source>
        <strain evidence="2">B3-1481</strain>
    </source>
</reference>
<accession>A0A9D9NPB8</accession>
<comment type="caution">
    <text evidence="2">The sequence shown here is derived from an EMBL/GenBank/DDBJ whole genome shotgun (WGS) entry which is preliminary data.</text>
</comment>
<gene>
    <name evidence="2" type="ORF">IAB76_07120</name>
</gene>
<dbReference type="SUPFAM" id="SSF52540">
    <property type="entry name" value="P-loop containing nucleoside triphosphate hydrolases"/>
    <property type="match status" value="2"/>
</dbReference>
<reference evidence="2" key="1">
    <citation type="submission" date="2020-10" db="EMBL/GenBank/DDBJ databases">
        <authorList>
            <person name="Gilroy R."/>
        </authorList>
    </citation>
    <scope>NUCLEOTIDE SEQUENCE</scope>
    <source>
        <strain evidence="2">B3-1481</strain>
    </source>
</reference>
<feature type="domain" description="UvrD-like helicase C-terminal" evidence="1">
    <location>
        <begin position="421"/>
        <end position="470"/>
    </location>
</feature>
<dbReference type="CDD" id="cd18809">
    <property type="entry name" value="SF1_C_RecD"/>
    <property type="match status" value="1"/>
</dbReference>
<name>A0A9D9NPB8_9BACT</name>
<dbReference type="CDD" id="cd17933">
    <property type="entry name" value="DEXSc_RecD-like"/>
    <property type="match status" value="1"/>
</dbReference>
<dbReference type="InterPro" id="IPR027417">
    <property type="entry name" value="P-loop_NTPase"/>
</dbReference>